<dbReference type="PANTHER" id="PTHR32347:SF23">
    <property type="entry name" value="BLL5650 PROTEIN"/>
    <property type="match status" value="1"/>
</dbReference>
<keyword evidence="2" id="KW-0175">Coiled coil</keyword>
<reference evidence="5" key="1">
    <citation type="submission" date="2016-08" db="EMBL/GenBank/DDBJ databases">
        <authorList>
            <person name="Seilhamer J.J."/>
        </authorList>
    </citation>
    <scope>NUCLEOTIDE SEQUENCE</scope>
    <source>
        <strain evidence="5">86</strain>
    </source>
</reference>
<dbReference type="Gene3D" id="2.40.30.170">
    <property type="match status" value="1"/>
</dbReference>
<dbReference type="EMBL" id="FMJE01000004">
    <property type="protein sequence ID" value="SCM82175.1"/>
    <property type="molecule type" value="Genomic_DNA"/>
</dbReference>
<feature type="domain" description="CusB-like beta-barrel" evidence="4">
    <location>
        <begin position="240"/>
        <end position="323"/>
    </location>
</feature>
<dbReference type="InterPro" id="IPR050465">
    <property type="entry name" value="UPF0194_transport"/>
</dbReference>
<dbReference type="Pfam" id="PF25954">
    <property type="entry name" value="Beta-barrel_RND_2"/>
    <property type="match status" value="1"/>
</dbReference>
<feature type="domain" description="YbhG-like alpha-helical hairpin" evidence="3">
    <location>
        <begin position="77"/>
        <end position="198"/>
    </location>
</feature>
<evidence type="ECO:0000259" key="4">
    <source>
        <dbReference type="Pfam" id="PF25954"/>
    </source>
</evidence>
<dbReference type="Gene3D" id="2.40.50.100">
    <property type="match status" value="2"/>
</dbReference>
<dbReference type="Pfam" id="PF25881">
    <property type="entry name" value="HH_YBHG"/>
    <property type="match status" value="1"/>
</dbReference>
<proteinExistence type="predicted"/>
<dbReference type="SUPFAM" id="SSF111369">
    <property type="entry name" value="HlyD-like secretion proteins"/>
    <property type="match status" value="2"/>
</dbReference>
<dbReference type="RefSeq" id="WP_288184914.1">
    <property type="nucleotide sequence ID" value="NZ_LT608335.1"/>
</dbReference>
<dbReference type="PANTHER" id="PTHR32347">
    <property type="entry name" value="EFFLUX SYSTEM COMPONENT YKNX-RELATED"/>
    <property type="match status" value="1"/>
</dbReference>
<name>A0A212LX48_9FIRM</name>
<dbReference type="AlphaFoldDB" id="A0A212LX48"/>
<comment type="subcellular location">
    <subcellularLocation>
        <location evidence="1">Cell envelope</location>
    </subcellularLocation>
</comment>
<organism evidence="5">
    <name type="scientific">uncultured Sporomusa sp</name>
    <dbReference type="NCBI Taxonomy" id="307249"/>
    <lineage>
        <taxon>Bacteria</taxon>
        <taxon>Bacillati</taxon>
        <taxon>Bacillota</taxon>
        <taxon>Negativicutes</taxon>
        <taxon>Selenomonadales</taxon>
        <taxon>Sporomusaceae</taxon>
        <taxon>Sporomusa</taxon>
        <taxon>environmental samples</taxon>
    </lineage>
</organism>
<evidence type="ECO:0000256" key="2">
    <source>
        <dbReference type="ARBA" id="ARBA00023054"/>
    </source>
</evidence>
<dbReference type="GO" id="GO:0030313">
    <property type="term" value="C:cell envelope"/>
    <property type="evidence" value="ECO:0007669"/>
    <property type="project" value="UniProtKB-SubCell"/>
</dbReference>
<evidence type="ECO:0000256" key="1">
    <source>
        <dbReference type="ARBA" id="ARBA00004196"/>
    </source>
</evidence>
<dbReference type="InterPro" id="IPR059052">
    <property type="entry name" value="HH_YbhG-like"/>
</dbReference>
<gene>
    <name evidence="5" type="ORF">KL86SPO_40660</name>
</gene>
<evidence type="ECO:0000313" key="5">
    <source>
        <dbReference type="EMBL" id="SCM82175.1"/>
    </source>
</evidence>
<protein>
    <submittedName>
        <fullName evidence="5">Multidrug resistance efflux pump</fullName>
    </submittedName>
</protein>
<sequence>MVNKKLLAGILVAVIAAGAAGYKYLRPVEKGITATGTIEVTRADIMPKVNGYLSELQLKAGDTVIAGQKIATITRADLAAQVVRDEAALAKATAQLKDLETGLRSQELQELSAMADSARSVYDKTKNDYARYQSLHATGAISTQQLEAARSNMEVAYSAMTAANQRLSLGDEGSRPEAIEAQRLEVERSKAVLAASKVLLADTAVVSPISGLILTKNFENGEYVNPGAAIFTVGDMNDCWVKVYISSTQLGQIAVGQEAGVKVDSFPGQIFRGEIKEISQNAEFTPRQSITQSERANLVFAVKVKVDNSEGVLKPGMPADVVLK</sequence>
<evidence type="ECO:0000259" key="3">
    <source>
        <dbReference type="Pfam" id="PF25881"/>
    </source>
</evidence>
<dbReference type="Gene3D" id="1.10.287.470">
    <property type="entry name" value="Helix hairpin bin"/>
    <property type="match status" value="1"/>
</dbReference>
<accession>A0A212LX48</accession>
<dbReference type="InterPro" id="IPR058792">
    <property type="entry name" value="Beta-barrel_RND_2"/>
</dbReference>